<protein>
    <submittedName>
        <fullName evidence="1">Uncharacterized protein</fullName>
    </submittedName>
</protein>
<gene>
    <name evidence="1" type="ORF">DYY88_04600</name>
</gene>
<keyword evidence="2" id="KW-1185">Reference proteome</keyword>
<sequence length="137" mass="15411">MKTRTTNNISGCWLGTYWQAGQPIRFEATLVQGGSVVDGRILDANYLGESSMRGELLGHRIFFIKRYLTTSPNPIRYSGTLTEDGNYMCGHWRIGSFDSGRWEAYRGYDALSEELSVLVTTHPLIRAASIEDDVLEI</sequence>
<dbReference type="AlphaFoldDB" id="A0A4Q7EF90"/>
<accession>A0A4Q7EF90</accession>
<proteinExistence type="predicted"/>
<evidence type="ECO:0000313" key="2">
    <source>
        <dbReference type="Proteomes" id="UP000292459"/>
    </source>
</evidence>
<dbReference type="RefSeq" id="WP_044151062.1">
    <property type="nucleotide sequence ID" value="NZ_QVFV01000001.1"/>
</dbReference>
<organism evidence="1 2">
    <name type="scientific">Leptolyngbya iicbica LK</name>
    <dbReference type="NCBI Taxonomy" id="2294035"/>
    <lineage>
        <taxon>Bacteria</taxon>
        <taxon>Bacillati</taxon>
        <taxon>Cyanobacteriota</taxon>
        <taxon>Cyanophyceae</taxon>
        <taxon>Leptolyngbyales</taxon>
        <taxon>Leptolyngbyaceae</taxon>
        <taxon>Leptolyngbya group</taxon>
        <taxon>Leptolyngbya</taxon>
        <taxon>Leptolyngbya iicbica</taxon>
    </lineage>
</organism>
<dbReference type="OrthoDB" id="426214at2"/>
<comment type="caution">
    <text evidence="1">The sequence shown here is derived from an EMBL/GenBank/DDBJ whole genome shotgun (WGS) entry which is preliminary data.</text>
</comment>
<dbReference type="Proteomes" id="UP000292459">
    <property type="component" value="Unassembled WGS sequence"/>
</dbReference>
<reference evidence="1 2" key="1">
    <citation type="submission" date="2018-11" db="EMBL/GenBank/DDBJ databases">
        <title>Whole genome sequencing of an environmental sample.</title>
        <authorList>
            <person name="Sarangi A.N."/>
            <person name="Singh D."/>
            <person name="Tripathy S."/>
        </authorList>
    </citation>
    <scope>NUCLEOTIDE SEQUENCE [LARGE SCALE GENOMIC DNA]</scope>
    <source>
        <strain evidence="1 2">Lakshadweep</strain>
    </source>
</reference>
<name>A0A4Q7EF90_9CYAN</name>
<dbReference type="EMBL" id="QVFV01000001">
    <property type="protein sequence ID" value="RZM82524.1"/>
    <property type="molecule type" value="Genomic_DNA"/>
</dbReference>
<evidence type="ECO:0000313" key="1">
    <source>
        <dbReference type="EMBL" id="RZM82524.1"/>
    </source>
</evidence>